<dbReference type="RefSeq" id="WP_353984051.1">
    <property type="nucleotide sequence ID" value="NZ_JBEWLY010000013.1"/>
</dbReference>
<comment type="subcellular location">
    <subcellularLocation>
        <location evidence="1 12">Cell membrane</location>
        <topology evidence="1 12">Multi-pass membrane protein</topology>
    </subcellularLocation>
</comment>
<comment type="catalytic activity">
    <reaction evidence="11">
        <text>fluoride(in) = fluoride(out)</text>
        <dbReference type="Rhea" id="RHEA:76159"/>
        <dbReference type="ChEBI" id="CHEBI:17051"/>
    </reaction>
    <physiologicalReaction direction="left-to-right" evidence="11">
        <dbReference type="Rhea" id="RHEA:76160"/>
    </physiologicalReaction>
</comment>
<keyword evidence="12" id="KW-0813">Transport</keyword>
<keyword evidence="8 12" id="KW-0472">Membrane</keyword>
<comment type="caution">
    <text evidence="13">The sequence shown here is derived from an EMBL/GenBank/DDBJ whole genome shotgun (WGS) entry which is preliminary data.</text>
</comment>
<feature type="binding site" evidence="12">
    <location>
        <position position="91"/>
    </location>
    <ligand>
        <name>Na(+)</name>
        <dbReference type="ChEBI" id="CHEBI:29101"/>
        <note>structural</note>
    </ligand>
</feature>
<evidence type="ECO:0000313" key="13">
    <source>
        <dbReference type="EMBL" id="MET1755604.1"/>
    </source>
</evidence>
<accession>A0ABV2D2R3</accession>
<feature type="transmembrane region" description="Helical" evidence="12">
    <location>
        <begin position="80"/>
        <end position="104"/>
    </location>
</feature>
<keyword evidence="12" id="KW-0479">Metal-binding</keyword>
<dbReference type="Pfam" id="PF02537">
    <property type="entry name" value="CRCB"/>
    <property type="match status" value="1"/>
</dbReference>
<feature type="transmembrane region" description="Helical" evidence="12">
    <location>
        <begin position="7"/>
        <end position="26"/>
    </location>
</feature>
<keyword evidence="2 12" id="KW-1003">Cell membrane</keyword>
<keyword evidence="9 12" id="KW-0407">Ion channel</keyword>
<evidence type="ECO:0000256" key="3">
    <source>
        <dbReference type="ARBA" id="ARBA00022519"/>
    </source>
</evidence>
<evidence type="ECO:0000256" key="7">
    <source>
        <dbReference type="ARBA" id="ARBA00023065"/>
    </source>
</evidence>
<dbReference type="Proteomes" id="UP001548713">
    <property type="component" value="Unassembled WGS sequence"/>
</dbReference>
<evidence type="ECO:0000256" key="10">
    <source>
        <dbReference type="ARBA" id="ARBA00035120"/>
    </source>
</evidence>
<evidence type="ECO:0000256" key="4">
    <source>
        <dbReference type="ARBA" id="ARBA00022692"/>
    </source>
</evidence>
<keyword evidence="14" id="KW-1185">Reference proteome</keyword>
<evidence type="ECO:0000256" key="1">
    <source>
        <dbReference type="ARBA" id="ARBA00004651"/>
    </source>
</evidence>
<comment type="activity regulation">
    <text evidence="12">Na(+) is not transported, but it plays an essential structural role and its presence is essential for fluoride channel function.</text>
</comment>
<organism evidence="13 14">
    <name type="scientific">Novosphingobium kalidii</name>
    <dbReference type="NCBI Taxonomy" id="3230299"/>
    <lineage>
        <taxon>Bacteria</taxon>
        <taxon>Pseudomonadati</taxon>
        <taxon>Pseudomonadota</taxon>
        <taxon>Alphaproteobacteria</taxon>
        <taxon>Sphingomonadales</taxon>
        <taxon>Sphingomonadaceae</taxon>
        <taxon>Novosphingobium</taxon>
    </lineage>
</organism>
<dbReference type="NCBIfam" id="TIGR00494">
    <property type="entry name" value="crcB"/>
    <property type="match status" value="1"/>
</dbReference>
<keyword evidence="3" id="KW-0997">Cell inner membrane</keyword>
<evidence type="ECO:0000256" key="12">
    <source>
        <dbReference type="HAMAP-Rule" id="MF_00454"/>
    </source>
</evidence>
<feature type="transmembrane region" description="Helical" evidence="12">
    <location>
        <begin position="110"/>
        <end position="134"/>
    </location>
</feature>
<keyword evidence="6 12" id="KW-0915">Sodium</keyword>
<gene>
    <name evidence="12 13" type="primary">crcB</name>
    <name evidence="12" type="synonym">fluC</name>
    <name evidence="13" type="ORF">ABVV53_09060</name>
</gene>
<comment type="function">
    <text evidence="12">Fluoride-specific ion channel. Important for reducing fluoride concentration in the cell, thus reducing its toxicity.</text>
</comment>
<reference evidence="13 14" key="1">
    <citation type="submission" date="2024-07" db="EMBL/GenBank/DDBJ databases">
        <title>Novosphingobium kalidii RD2P27.</title>
        <authorList>
            <person name="Sun J.-Q."/>
        </authorList>
    </citation>
    <scope>NUCLEOTIDE SEQUENCE [LARGE SCALE GENOMIC DNA]</scope>
    <source>
        <strain evidence="13 14">RD2P27</strain>
    </source>
</reference>
<sequence>MPLPPQLSFLNASLLVALGGGIGSWLRFVVGRAWVAAAGPARASAFPFATLTVNIAGSVAMGLLVGWLARFAGQSEATRLLLAVGLLGGFTTFSSFSLEVILLFQRGAPGLAAFYGAVSMAAGMLGLWLGLLLMRSAA</sequence>
<evidence type="ECO:0000256" key="9">
    <source>
        <dbReference type="ARBA" id="ARBA00023303"/>
    </source>
</evidence>
<keyword evidence="5 12" id="KW-1133">Transmembrane helix</keyword>
<dbReference type="EMBL" id="JBEWLY010000013">
    <property type="protein sequence ID" value="MET1755604.1"/>
    <property type="molecule type" value="Genomic_DNA"/>
</dbReference>
<evidence type="ECO:0000313" key="14">
    <source>
        <dbReference type="Proteomes" id="UP001548713"/>
    </source>
</evidence>
<evidence type="ECO:0000256" key="8">
    <source>
        <dbReference type="ARBA" id="ARBA00023136"/>
    </source>
</evidence>
<evidence type="ECO:0000256" key="6">
    <source>
        <dbReference type="ARBA" id="ARBA00023053"/>
    </source>
</evidence>
<proteinExistence type="inferred from homology"/>
<feature type="transmembrane region" description="Helical" evidence="12">
    <location>
        <begin position="46"/>
        <end position="68"/>
    </location>
</feature>
<keyword evidence="4 12" id="KW-0812">Transmembrane</keyword>
<feature type="binding site" evidence="12">
    <location>
        <position position="88"/>
    </location>
    <ligand>
        <name>Na(+)</name>
        <dbReference type="ChEBI" id="CHEBI:29101"/>
        <note>structural</note>
    </ligand>
</feature>
<dbReference type="HAMAP" id="MF_00454">
    <property type="entry name" value="FluC"/>
    <property type="match status" value="1"/>
</dbReference>
<dbReference type="InterPro" id="IPR003691">
    <property type="entry name" value="FluC"/>
</dbReference>
<keyword evidence="7 12" id="KW-0406">Ion transport</keyword>
<dbReference type="PANTHER" id="PTHR28259:SF1">
    <property type="entry name" value="FLUORIDE EXPORT PROTEIN 1-RELATED"/>
    <property type="match status" value="1"/>
</dbReference>
<evidence type="ECO:0000256" key="2">
    <source>
        <dbReference type="ARBA" id="ARBA00022475"/>
    </source>
</evidence>
<name>A0ABV2D2R3_9SPHN</name>
<evidence type="ECO:0000256" key="11">
    <source>
        <dbReference type="ARBA" id="ARBA00035585"/>
    </source>
</evidence>
<protein>
    <recommendedName>
        <fullName evidence="12">Fluoride-specific ion channel FluC</fullName>
    </recommendedName>
</protein>
<evidence type="ECO:0000256" key="5">
    <source>
        <dbReference type="ARBA" id="ARBA00022989"/>
    </source>
</evidence>
<dbReference type="PANTHER" id="PTHR28259">
    <property type="entry name" value="FLUORIDE EXPORT PROTEIN 1-RELATED"/>
    <property type="match status" value="1"/>
</dbReference>
<comment type="similarity">
    <text evidence="10 12">Belongs to the fluoride channel Fluc/FEX (TC 1.A.43) family.</text>
</comment>